<proteinExistence type="inferred from homology"/>
<evidence type="ECO:0000256" key="5">
    <source>
        <dbReference type="SAM" id="SignalP"/>
    </source>
</evidence>
<reference evidence="7 8" key="1">
    <citation type="submission" date="2021-01" db="EMBL/GenBank/DDBJ databases">
        <title>Carboxyliciviraga sp.nov., isolated from coastal sediments.</title>
        <authorList>
            <person name="Lu D."/>
            <person name="Zhang T."/>
        </authorList>
    </citation>
    <scope>NUCLEOTIDE SEQUENCE [LARGE SCALE GENOMIC DNA]</scope>
    <source>
        <strain evidence="7 8">N1Y132</strain>
    </source>
</reference>
<dbReference type="PANTHER" id="PTHR42693:SF53">
    <property type="entry name" value="ENDO-4-O-SULFATASE"/>
    <property type="match status" value="1"/>
</dbReference>
<name>A0ABS1HEY3_9BACT</name>
<keyword evidence="8" id="KW-1185">Reference proteome</keyword>
<evidence type="ECO:0000256" key="2">
    <source>
        <dbReference type="ARBA" id="ARBA00022723"/>
    </source>
</evidence>
<dbReference type="Pfam" id="PF00884">
    <property type="entry name" value="Sulfatase"/>
    <property type="match status" value="1"/>
</dbReference>
<dbReference type="PANTHER" id="PTHR42693">
    <property type="entry name" value="ARYLSULFATASE FAMILY MEMBER"/>
    <property type="match status" value="1"/>
</dbReference>
<evidence type="ECO:0000313" key="8">
    <source>
        <dbReference type="Proteomes" id="UP000605676"/>
    </source>
</evidence>
<dbReference type="PROSITE" id="PS51257">
    <property type="entry name" value="PROKAR_LIPOPROTEIN"/>
    <property type="match status" value="1"/>
</dbReference>
<comment type="caution">
    <text evidence="7">The sequence shown here is derived from an EMBL/GenBank/DDBJ whole genome shotgun (WGS) entry which is preliminary data.</text>
</comment>
<dbReference type="Gene3D" id="3.40.720.10">
    <property type="entry name" value="Alkaline Phosphatase, subunit A"/>
    <property type="match status" value="1"/>
</dbReference>
<dbReference type="InterPro" id="IPR017850">
    <property type="entry name" value="Alkaline_phosphatase_core_sf"/>
</dbReference>
<dbReference type="InterPro" id="IPR050738">
    <property type="entry name" value="Sulfatase"/>
</dbReference>
<organism evidence="7 8">
    <name type="scientific">Carboxylicivirga marina</name>
    <dbReference type="NCBI Taxonomy" id="2800988"/>
    <lineage>
        <taxon>Bacteria</taxon>
        <taxon>Pseudomonadati</taxon>
        <taxon>Bacteroidota</taxon>
        <taxon>Bacteroidia</taxon>
        <taxon>Marinilabiliales</taxon>
        <taxon>Marinilabiliaceae</taxon>
        <taxon>Carboxylicivirga</taxon>
    </lineage>
</organism>
<dbReference type="InterPro" id="IPR024607">
    <property type="entry name" value="Sulfatase_CS"/>
</dbReference>
<accession>A0ABS1HEY3</accession>
<keyword evidence="3" id="KW-0378">Hydrolase</keyword>
<feature type="domain" description="Sulfatase N-terminal" evidence="6">
    <location>
        <begin position="41"/>
        <end position="339"/>
    </location>
</feature>
<protein>
    <submittedName>
        <fullName evidence="7">Sulfatase-like hydrolase/transferase</fullName>
    </submittedName>
</protein>
<gene>
    <name evidence="7" type="ORF">JIV24_00405</name>
</gene>
<keyword evidence="4" id="KW-0106">Calcium</keyword>
<keyword evidence="5" id="KW-0732">Signal</keyword>
<dbReference type="SUPFAM" id="SSF53649">
    <property type="entry name" value="Alkaline phosphatase-like"/>
    <property type="match status" value="1"/>
</dbReference>
<evidence type="ECO:0000256" key="3">
    <source>
        <dbReference type="ARBA" id="ARBA00022801"/>
    </source>
</evidence>
<keyword evidence="2" id="KW-0479">Metal-binding</keyword>
<evidence type="ECO:0000256" key="1">
    <source>
        <dbReference type="ARBA" id="ARBA00008779"/>
    </source>
</evidence>
<feature type="signal peptide" evidence="5">
    <location>
        <begin position="1"/>
        <end position="22"/>
    </location>
</feature>
<evidence type="ECO:0000256" key="4">
    <source>
        <dbReference type="ARBA" id="ARBA00022837"/>
    </source>
</evidence>
<dbReference type="InterPro" id="IPR000917">
    <property type="entry name" value="Sulfatase_N"/>
</dbReference>
<evidence type="ECO:0000313" key="7">
    <source>
        <dbReference type="EMBL" id="MBK3515779.1"/>
    </source>
</evidence>
<dbReference type="RefSeq" id="WP_200463010.1">
    <property type="nucleotide sequence ID" value="NZ_JAENRR010000001.1"/>
</dbReference>
<dbReference type="Gene3D" id="3.30.1120.10">
    <property type="match status" value="1"/>
</dbReference>
<dbReference type="Proteomes" id="UP000605676">
    <property type="component" value="Unassembled WGS sequence"/>
</dbReference>
<dbReference type="EMBL" id="JAENRR010000001">
    <property type="protein sequence ID" value="MBK3515779.1"/>
    <property type="molecule type" value="Genomic_DNA"/>
</dbReference>
<dbReference type="PROSITE" id="PS00523">
    <property type="entry name" value="SULFATASE_1"/>
    <property type="match status" value="1"/>
</dbReference>
<feature type="chain" id="PRO_5047525548" evidence="5">
    <location>
        <begin position="23"/>
        <end position="435"/>
    </location>
</feature>
<comment type="similarity">
    <text evidence="1">Belongs to the sulfatase family.</text>
</comment>
<evidence type="ECO:0000259" key="6">
    <source>
        <dbReference type="Pfam" id="PF00884"/>
    </source>
</evidence>
<sequence length="435" mass="48400">MSKTITLTATILIFFLTMLACSDNNELLSTEDKNTDNQQSPNILLIIADDMGLDATSGYSEGAVKPAMPNLDKLASEGITFNNAWAYPLCSPTRASILTGKYGHNTGILNVEGIDISTSEMSIQKYLDENTETLYSHAHIGKWHLSKFNQLTAPNNMGIDYFAGIMQGGVTDYNSWTLVSNGQSETCNEYHTTKMTDLSINWINQQTNPWFCWLAYSAPHTPFHYPPSEMHQQNEADGSDLSMFLAMCESLDYEMGRLFNSMDPETLANTIIIFIGDNGTDKNVLQLPYRGRKAKGSLYQGGINVPLIVSGYGVNRSNAIDDNLICSVDLFATIADISGAGSNIYEDSFSFKELLSNETSGLRPYNFSEVDHGDDYRYAISDGTYKLISNNDKDDELYNLIDDPYEANDLYNSTNTDDINAMQELRSEADKIRNN</sequence>